<evidence type="ECO:0000256" key="1">
    <source>
        <dbReference type="SAM" id="MobiDB-lite"/>
    </source>
</evidence>
<sequence length="691" mass="70733">MSDFAAKAAKAAQSKAAKAAAIKKRMDGDSGEELVTGLMDSKLGQGMLMQAPGMKPLAKGTDDETAQAVMAGAAQGAMEAGVASGGTAAIGGAIWGGIKGLTKTKRGRAIIAMVCVPILALPMLATVAISQMTSAAASSFFAAQQETQEDAASAQGYTEAQIEAAMNAVDGTDVPWAIALVWQGVTGQQFNDDTAHQLNKAAHKRNDDDLDLDPSDLADLDGDKLVLASAQQGTASKVQAVWVLAMQDVGLSAQQATTVYGQAIAVLLGQSNSCSTSTSAAGTSSVQLNASQQKNAITILGVAKSVVGDTQTGRDAAVIAIATAEQESTLLMYANDGSDTKDIGKAGLTAADLAAAKASMSLPHDAVGHNFDSVGLFQQRPGSGWGSVPNLMTAEFDAAAFLGGPNGPNHGSPAGLLGVTGWQTMSVTDAAQAVQGSNAPDAYAKWSTVAQQIVDALWDSSPAISTGLSSTVQTAGDLNLCGGDSTGAISADQVALAKQIQQYQKQGLVTYWHNPLGDVSGQIDQIANGTASSDCNIHAGVLQVIVFAVQTFGEAQINDLNRTCSGNGTHKGISAHFTGDAVDFGALGSKVLQPDQPLHYMTTVGWDPNSAALIRLLDPYMPQGSEAGQESCRADPMNPGASWASVRPPAGTGPDPVDTKNIKQFDDVCSHEHIDIGVNSDARLNFSGTSA</sequence>
<comment type="caution">
    <text evidence="3">The sequence shown here is derived from an EMBL/GenBank/DDBJ whole genome shotgun (WGS) entry which is preliminary data.</text>
</comment>
<accession>A0ABP8AQS6</accession>
<proteinExistence type="predicted"/>
<evidence type="ECO:0000313" key="3">
    <source>
        <dbReference type="EMBL" id="GAA4188303.1"/>
    </source>
</evidence>
<name>A0ABP8AQS6_9MICO</name>
<feature type="transmembrane region" description="Helical" evidence="2">
    <location>
        <begin position="109"/>
        <end position="129"/>
    </location>
</feature>
<feature type="region of interest" description="Disordered" evidence="1">
    <location>
        <begin position="624"/>
        <end position="658"/>
    </location>
</feature>
<keyword evidence="2" id="KW-1133">Transmembrane helix</keyword>
<dbReference type="EMBL" id="BAABBX010000010">
    <property type="protein sequence ID" value="GAA4188303.1"/>
    <property type="molecule type" value="Genomic_DNA"/>
</dbReference>
<keyword evidence="2" id="KW-0812">Transmembrane</keyword>
<protein>
    <recommendedName>
        <fullName evidence="5">Peptidoglycan-binding protein</fullName>
    </recommendedName>
</protein>
<evidence type="ECO:0000256" key="2">
    <source>
        <dbReference type="SAM" id="Phobius"/>
    </source>
</evidence>
<keyword evidence="4" id="KW-1185">Reference proteome</keyword>
<organism evidence="3 4">
    <name type="scientific">Gryllotalpicola kribbensis</name>
    <dbReference type="NCBI Taxonomy" id="993084"/>
    <lineage>
        <taxon>Bacteria</taxon>
        <taxon>Bacillati</taxon>
        <taxon>Actinomycetota</taxon>
        <taxon>Actinomycetes</taxon>
        <taxon>Micrococcales</taxon>
        <taxon>Microbacteriaceae</taxon>
        <taxon>Gryllotalpicola</taxon>
    </lineage>
</organism>
<dbReference type="RefSeq" id="WP_344775356.1">
    <property type="nucleotide sequence ID" value="NZ_BAABBX010000010.1"/>
</dbReference>
<gene>
    <name evidence="3" type="ORF">GCM10022288_14590</name>
</gene>
<reference evidence="4" key="1">
    <citation type="journal article" date="2019" name="Int. J. Syst. Evol. Microbiol.">
        <title>The Global Catalogue of Microorganisms (GCM) 10K type strain sequencing project: providing services to taxonomists for standard genome sequencing and annotation.</title>
        <authorList>
            <consortium name="The Broad Institute Genomics Platform"/>
            <consortium name="The Broad Institute Genome Sequencing Center for Infectious Disease"/>
            <person name="Wu L."/>
            <person name="Ma J."/>
        </authorList>
    </citation>
    <scope>NUCLEOTIDE SEQUENCE [LARGE SCALE GENOMIC DNA]</scope>
    <source>
        <strain evidence="4">JCM 17593</strain>
    </source>
</reference>
<evidence type="ECO:0008006" key="5">
    <source>
        <dbReference type="Google" id="ProtNLM"/>
    </source>
</evidence>
<dbReference type="Proteomes" id="UP001500213">
    <property type="component" value="Unassembled WGS sequence"/>
</dbReference>
<evidence type="ECO:0000313" key="4">
    <source>
        <dbReference type="Proteomes" id="UP001500213"/>
    </source>
</evidence>
<keyword evidence="2" id="KW-0472">Membrane</keyword>